<dbReference type="GO" id="GO:0022412">
    <property type="term" value="P:cellular process involved in reproduction in multicellular organism"/>
    <property type="evidence" value="ECO:0007669"/>
    <property type="project" value="UniProtKB-ARBA"/>
</dbReference>
<dbReference type="GO" id="GO:0007264">
    <property type="term" value="P:small GTPase-mediated signal transduction"/>
    <property type="evidence" value="ECO:0007669"/>
    <property type="project" value="InterPro"/>
</dbReference>
<dbReference type="PROSITE" id="PS51421">
    <property type="entry name" value="RAS"/>
    <property type="match status" value="1"/>
</dbReference>
<dbReference type="Gene3D" id="3.40.50.300">
    <property type="entry name" value="P-loop containing nucleotide triphosphate hydrolases"/>
    <property type="match status" value="1"/>
</dbReference>
<dbReference type="GO" id="GO:0035006">
    <property type="term" value="P:melanization defense response"/>
    <property type="evidence" value="ECO:0007669"/>
    <property type="project" value="UniProtKB-ARBA"/>
</dbReference>
<protein>
    <submittedName>
        <fullName evidence="3">Rho-related GTP-binding protein RhoU</fullName>
    </submittedName>
</protein>
<keyword evidence="4" id="KW-1185">Reference proteome</keyword>
<evidence type="ECO:0000256" key="2">
    <source>
        <dbReference type="ARBA" id="ARBA00023134"/>
    </source>
</evidence>
<dbReference type="GO" id="GO:0003006">
    <property type="term" value="P:developmental process involved in reproduction"/>
    <property type="evidence" value="ECO:0007669"/>
    <property type="project" value="UniProtKB-ARBA"/>
</dbReference>
<proteinExistence type="predicted"/>
<dbReference type="GO" id="GO:0001667">
    <property type="term" value="P:ameboidal-type cell migration"/>
    <property type="evidence" value="ECO:0007669"/>
    <property type="project" value="UniProtKB-ARBA"/>
</dbReference>
<organism evidence="3 4">
    <name type="scientific">Operophtera brumata</name>
    <name type="common">Winter moth</name>
    <name type="synonym">Phalaena brumata</name>
    <dbReference type="NCBI Taxonomy" id="104452"/>
    <lineage>
        <taxon>Eukaryota</taxon>
        <taxon>Metazoa</taxon>
        <taxon>Ecdysozoa</taxon>
        <taxon>Arthropoda</taxon>
        <taxon>Hexapoda</taxon>
        <taxon>Insecta</taxon>
        <taxon>Pterygota</taxon>
        <taxon>Neoptera</taxon>
        <taxon>Endopterygota</taxon>
        <taxon>Lepidoptera</taxon>
        <taxon>Glossata</taxon>
        <taxon>Ditrysia</taxon>
        <taxon>Geometroidea</taxon>
        <taxon>Geometridae</taxon>
        <taxon>Larentiinae</taxon>
        <taxon>Operophtera</taxon>
    </lineage>
</organism>
<sequence length="157" mass="17334">MFRFLVSVVVDVDSRPVCVEICDTAGQDSMSELRELCYPGTDVLMLCFSTVRPETFRSVAERWSRAVSKVNAPLVLVGTQSDLAHDSTTLHNLKSRGESVISEAEAKALAAKINAVYVETSSKTRKQLKDAFDAAILAGLPVRQTKKPLWKKLFCIN</sequence>
<dbReference type="Proteomes" id="UP000037510">
    <property type="component" value="Unassembled WGS sequence"/>
</dbReference>
<dbReference type="EMBL" id="JTDY01002057">
    <property type="protein sequence ID" value="KOB72221.1"/>
    <property type="molecule type" value="Genomic_DNA"/>
</dbReference>
<comment type="caution">
    <text evidence="3">The sequence shown here is derived from an EMBL/GenBank/DDBJ whole genome shotgun (WGS) entry which is preliminary data.</text>
</comment>
<dbReference type="Pfam" id="PF00071">
    <property type="entry name" value="Ras"/>
    <property type="match status" value="1"/>
</dbReference>
<dbReference type="InterPro" id="IPR003578">
    <property type="entry name" value="Small_GTPase_Rho"/>
</dbReference>
<dbReference type="SMART" id="SM00173">
    <property type="entry name" value="RAS"/>
    <property type="match status" value="1"/>
</dbReference>
<name>A0A0L7LAJ0_OPEBR</name>
<reference evidence="3 4" key="1">
    <citation type="journal article" date="2015" name="Genome Biol. Evol.">
        <title>The genome of winter moth (Operophtera brumata) provides a genomic perspective on sexual dimorphism and phenology.</title>
        <authorList>
            <person name="Derks M.F."/>
            <person name="Smit S."/>
            <person name="Salis L."/>
            <person name="Schijlen E."/>
            <person name="Bossers A."/>
            <person name="Mateman C."/>
            <person name="Pijl A.S."/>
            <person name="de Ridder D."/>
            <person name="Groenen M.A."/>
            <person name="Visser M.E."/>
            <person name="Megens H.J."/>
        </authorList>
    </citation>
    <scope>NUCLEOTIDE SEQUENCE [LARGE SCALE GENOMIC DNA]</scope>
    <source>
        <strain evidence="3">WM2013NL</strain>
        <tissue evidence="3">Head and thorax</tissue>
    </source>
</reference>
<keyword evidence="2" id="KW-0342">GTP-binding</keyword>
<dbReference type="PANTHER" id="PTHR24072">
    <property type="entry name" value="RHO FAMILY GTPASE"/>
    <property type="match status" value="1"/>
</dbReference>
<dbReference type="InterPro" id="IPR001806">
    <property type="entry name" value="Small_GTPase"/>
</dbReference>
<evidence type="ECO:0000256" key="1">
    <source>
        <dbReference type="ARBA" id="ARBA00022741"/>
    </source>
</evidence>
<evidence type="ECO:0000313" key="3">
    <source>
        <dbReference type="EMBL" id="KOB72221.1"/>
    </source>
</evidence>
<dbReference type="PROSITE" id="PS51419">
    <property type="entry name" value="RAB"/>
    <property type="match status" value="1"/>
</dbReference>
<dbReference type="PROSITE" id="PS51420">
    <property type="entry name" value="RHO"/>
    <property type="match status" value="1"/>
</dbReference>
<dbReference type="GO" id="GO:0035099">
    <property type="term" value="P:hemocyte migration"/>
    <property type="evidence" value="ECO:0007669"/>
    <property type="project" value="UniProtKB-ARBA"/>
</dbReference>
<keyword evidence="1" id="KW-0547">Nucleotide-binding</keyword>
<dbReference type="SMART" id="SM00174">
    <property type="entry name" value="RHO"/>
    <property type="match status" value="1"/>
</dbReference>
<dbReference type="GO" id="GO:0005525">
    <property type="term" value="F:GTP binding"/>
    <property type="evidence" value="ECO:0007669"/>
    <property type="project" value="UniProtKB-KW"/>
</dbReference>
<dbReference type="SMART" id="SM00175">
    <property type="entry name" value="RAB"/>
    <property type="match status" value="1"/>
</dbReference>
<dbReference type="STRING" id="104452.A0A0L7LAJ0"/>
<accession>A0A0L7LAJ0</accession>
<dbReference type="AlphaFoldDB" id="A0A0L7LAJ0"/>
<dbReference type="InterPro" id="IPR027417">
    <property type="entry name" value="P-loop_NTPase"/>
</dbReference>
<evidence type="ECO:0000313" key="4">
    <source>
        <dbReference type="Proteomes" id="UP000037510"/>
    </source>
</evidence>
<gene>
    <name evidence="3" type="ORF">OBRU01_10351</name>
</gene>
<dbReference type="PRINTS" id="PR00449">
    <property type="entry name" value="RASTRNSFRMNG"/>
</dbReference>
<dbReference type="SUPFAM" id="SSF52540">
    <property type="entry name" value="P-loop containing nucleoside triphosphate hydrolases"/>
    <property type="match status" value="1"/>
</dbReference>
<dbReference type="GO" id="GO:0003924">
    <property type="term" value="F:GTPase activity"/>
    <property type="evidence" value="ECO:0007669"/>
    <property type="project" value="InterPro"/>
</dbReference>